<evidence type="ECO:0000313" key="4">
    <source>
        <dbReference type="Proteomes" id="UP000079169"/>
    </source>
</evidence>
<dbReference type="InterPro" id="IPR011993">
    <property type="entry name" value="PH-like_dom_sf"/>
</dbReference>
<dbReference type="GO" id="GO:0004672">
    <property type="term" value="F:protein kinase activity"/>
    <property type="evidence" value="ECO:0007669"/>
    <property type="project" value="InterPro"/>
</dbReference>
<dbReference type="PROSITE" id="PS50003">
    <property type="entry name" value="PH_DOMAIN"/>
    <property type="match status" value="1"/>
</dbReference>
<dbReference type="PaxDb" id="121845-A0A1S3D078"/>
<dbReference type="KEGG" id="dci:103508676"/>
<dbReference type="AlphaFoldDB" id="A0A1S3D078"/>
<feature type="region of interest" description="Disordered" evidence="1">
    <location>
        <begin position="82"/>
        <end position="152"/>
    </location>
</feature>
<accession>A0A1S3D078</accession>
<feature type="compositionally biased region" description="Low complexity" evidence="1">
    <location>
        <begin position="97"/>
        <end position="107"/>
    </location>
</feature>
<dbReference type="STRING" id="121845.A0A1S3D078"/>
<feature type="domain" description="PH" evidence="2">
    <location>
        <begin position="1"/>
        <end position="63"/>
    </location>
</feature>
<feature type="domain" description="Protein kinase" evidence="3">
    <location>
        <begin position="250"/>
        <end position="499"/>
    </location>
</feature>
<organism evidence="4 5">
    <name type="scientific">Diaphorina citri</name>
    <name type="common">Asian citrus psyllid</name>
    <dbReference type="NCBI Taxonomy" id="121845"/>
    <lineage>
        <taxon>Eukaryota</taxon>
        <taxon>Metazoa</taxon>
        <taxon>Ecdysozoa</taxon>
        <taxon>Arthropoda</taxon>
        <taxon>Hexapoda</taxon>
        <taxon>Insecta</taxon>
        <taxon>Pterygota</taxon>
        <taxon>Neoptera</taxon>
        <taxon>Paraneoptera</taxon>
        <taxon>Hemiptera</taxon>
        <taxon>Sternorrhyncha</taxon>
        <taxon>Psylloidea</taxon>
        <taxon>Psyllidae</taxon>
        <taxon>Diaphorininae</taxon>
        <taxon>Diaphorina</taxon>
    </lineage>
</organism>
<dbReference type="RefSeq" id="XP_008471471.2">
    <property type="nucleotide sequence ID" value="XM_008473249.3"/>
</dbReference>
<keyword evidence="4" id="KW-1185">Reference proteome</keyword>
<dbReference type="Gene3D" id="1.10.510.10">
    <property type="entry name" value="Transferase(Phosphotransferase) domain 1"/>
    <property type="match status" value="1"/>
</dbReference>
<evidence type="ECO:0000259" key="2">
    <source>
        <dbReference type="PROSITE" id="PS50003"/>
    </source>
</evidence>
<dbReference type="InterPro" id="IPR001849">
    <property type="entry name" value="PH_domain"/>
</dbReference>
<dbReference type="PANTHER" id="PTHR24347">
    <property type="entry name" value="SERINE/THREONINE-PROTEIN KINASE"/>
    <property type="match status" value="1"/>
</dbReference>
<sequence>MSVEEKVPEELTPAGSGGSRGGLSAYFLLKSIDPKKPALTFLCQAPTEESRSEWLRCLGLILQTQRDFLKAIQSPIAYQKELSKDTHPHPHHYTMPLHLGSSHSGSGPMRRSASDTPPARGEGGEGRKWWETPLPPPPAHSKTLPRPPMPSSPLDFNPATQPVINVHPLSESSVELALLTENLSSIRLCDHESGVWSDARWVISPHNGTIQVDDLAPGHTYTFCINNEYKVLYTVPFETRWQQEQFEHRYEELERLGNGRFCTVRKARDRGTGQLVALKQIPRERQPQQITRAEYNLLSTLMHAHIPTALALFENAPVPGTDTIVMQLVHGESLIQHLCRQSTITESYICCIIRQLHSALHCLHSQQIAHKDIRPENILMNGAVLKLIDLGSSVSVSTVVLPDLEFASPEMLTSPATAGPSTDMWSLGVLLYILLSGVSPFLDESEEETRAHISVADYSFPPEQCGHISVPARELIGQLLNTHADKRPTAGQLLQVAWFAEASCSEFDTERLLPFSARRKQKFKEIQD</sequence>
<evidence type="ECO:0000259" key="3">
    <source>
        <dbReference type="PROSITE" id="PS50011"/>
    </source>
</evidence>
<protein>
    <submittedName>
        <fullName evidence="5">Kalirin</fullName>
    </submittedName>
</protein>
<dbReference type="Gene3D" id="2.30.29.30">
    <property type="entry name" value="Pleckstrin-homology domain (PH domain)/Phosphotyrosine-binding domain (PTB)"/>
    <property type="match status" value="1"/>
</dbReference>
<evidence type="ECO:0000313" key="5">
    <source>
        <dbReference type="RefSeq" id="XP_008471471.2"/>
    </source>
</evidence>
<dbReference type="GeneID" id="103508676"/>
<dbReference type="Proteomes" id="UP000079169">
    <property type="component" value="Unplaced"/>
</dbReference>
<dbReference type="InterPro" id="IPR000719">
    <property type="entry name" value="Prot_kinase_dom"/>
</dbReference>
<evidence type="ECO:0000256" key="1">
    <source>
        <dbReference type="SAM" id="MobiDB-lite"/>
    </source>
</evidence>
<dbReference type="SUPFAM" id="SSF56112">
    <property type="entry name" value="Protein kinase-like (PK-like)"/>
    <property type="match status" value="1"/>
</dbReference>
<proteinExistence type="predicted"/>
<feature type="compositionally biased region" description="Pro residues" evidence="1">
    <location>
        <begin position="133"/>
        <end position="151"/>
    </location>
</feature>
<dbReference type="InterPro" id="IPR011009">
    <property type="entry name" value="Kinase-like_dom_sf"/>
</dbReference>
<dbReference type="Pfam" id="PF00069">
    <property type="entry name" value="Pkinase"/>
    <property type="match status" value="1"/>
</dbReference>
<name>A0A1S3D078_DIACI</name>
<gene>
    <name evidence="5" type="primary">LOC103508676</name>
</gene>
<dbReference type="GO" id="GO:0005524">
    <property type="term" value="F:ATP binding"/>
    <property type="evidence" value="ECO:0007669"/>
    <property type="project" value="InterPro"/>
</dbReference>
<dbReference type="PROSITE" id="PS50011">
    <property type="entry name" value="PROTEIN_KINASE_DOM"/>
    <property type="match status" value="1"/>
</dbReference>
<reference evidence="5" key="1">
    <citation type="submission" date="2025-08" db="UniProtKB">
        <authorList>
            <consortium name="RefSeq"/>
        </authorList>
    </citation>
    <scope>IDENTIFICATION</scope>
</reference>